<organism evidence="1 2">
    <name type="scientific">Marinobacter oulmenensis</name>
    <dbReference type="NCBI Taxonomy" id="643747"/>
    <lineage>
        <taxon>Bacteria</taxon>
        <taxon>Pseudomonadati</taxon>
        <taxon>Pseudomonadota</taxon>
        <taxon>Gammaproteobacteria</taxon>
        <taxon>Pseudomonadales</taxon>
        <taxon>Marinobacteraceae</taxon>
        <taxon>Marinobacter</taxon>
    </lineage>
</organism>
<accession>A0A840UBZ0</accession>
<gene>
    <name evidence="1" type="ORF">HNR38_000693</name>
</gene>
<comment type="caution">
    <text evidence="1">The sequence shown here is derived from an EMBL/GenBank/DDBJ whole genome shotgun (WGS) entry which is preliminary data.</text>
</comment>
<dbReference type="AlphaFoldDB" id="A0A840UBZ0"/>
<reference evidence="1 2" key="1">
    <citation type="submission" date="2020-08" db="EMBL/GenBank/DDBJ databases">
        <title>Genomic Encyclopedia of Type Strains, Phase IV (KMG-IV): sequencing the most valuable type-strain genomes for metagenomic binning, comparative biology and taxonomic classification.</title>
        <authorList>
            <person name="Goeker M."/>
        </authorList>
    </citation>
    <scope>NUCLEOTIDE SEQUENCE [LARGE SCALE GENOMIC DNA]</scope>
    <source>
        <strain evidence="1 2">DSM 22359</strain>
    </source>
</reference>
<evidence type="ECO:0000313" key="1">
    <source>
        <dbReference type="EMBL" id="MBB5320221.1"/>
    </source>
</evidence>
<evidence type="ECO:0000313" key="2">
    <source>
        <dbReference type="Proteomes" id="UP000591735"/>
    </source>
</evidence>
<sequence>MNVRNPGCRTKLFVQGDRELRVLLPSVLR</sequence>
<dbReference type="Proteomes" id="UP000591735">
    <property type="component" value="Unassembled WGS sequence"/>
</dbReference>
<protein>
    <submittedName>
        <fullName evidence="1">Uncharacterized protein</fullName>
    </submittedName>
</protein>
<dbReference type="EMBL" id="JACHFE010000002">
    <property type="protein sequence ID" value="MBB5320221.1"/>
    <property type="molecule type" value="Genomic_DNA"/>
</dbReference>
<keyword evidence="2" id="KW-1185">Reference proteome</keyword>
<proteinExistence type="predicted"/>
<name>A0A840UBZ0_9GAMM</name>